<dbReference type="Proteomes" id="UP000192652">
    <property type="component" value="Unassembled WGS sequence"/>
</dbReference>
<comment type="caution">
    <text evidence="2">The sequence shown here is derived from an EMBL/GenBank/DDBJ whole genome shotgun (WGS) entry which is preliminary data.</text>
</comment>
<keyword evidence="3" id="KW-1185">Reference proteome</keyword>
<name>A0ABX3PDD9_9HYPH</name>
<organism evidence="2 3">
    <name type="scientific">Xaviernesmea rhizosphaerae</name>
    <dbReference type="NCBI Taxonomy" id="1672749"/>
    <lineage>
        <taxon>Bacteria</taxon>
        <taxon>Pseudomonadati</taxon>
        <taxon>Pseudomonadota</taxon>
        <taxon>Alphaproteobacteria</taxon>
        <taxon>Hyphomicrobiales</taxon>
        <taxon>Rhizobiaceae</taxon>
        <taxon>Rhizobium/Agrobacterium group</taxon>
        <taxon>Xaviernesmea</taxon>
    </lineage>
</organism>
<reference evidence="2 3" key="1">
    <citation type="journal article" date="2017" name="Antonie Van Leeuwenhoek">
        <title>Rhizobium rhizosphaerae sp. nov., a novel species isolated from rice rhizosphere.</title>
        <authorList>
            <person name="Zhao J.J."/>
            <person name="Zhang J."/>
            <person name="Zhang R.J."/>
            <person name="Zhang C.W."/>
            <person name="Yin H.Q."/>
            <person name="Zhang X.X."/>
        </authorList>
    </citation>
    <scope>NUCLEOTIDE SEQUENCE [LARGE SCALE GENOMIC DNA]</scope>
    <source>
        <strain evidence="2 3">RD15</strain>
    </source>
</reference>
<protein>
    <submittedName>
        <fullName evidence="2">Uncharacterized protein</fullName>
    </submittedName>
</protein>
<gene>
    <name evidence="2" type="ORF">BTR14_13130</name>
</gene>
<dbReference type="EMBL" id="MSPX01000010">
    <property type="protein sequence ID" value="OQP86020.1"/>
    <property type="molecule type" value="Genomic_DNA"/>
</dbReference>
<evidence type="ECO:0000256" key="1">
    <source>
        <dbReference type="SAM" id="Coils"/>
    </source>
</evidence>
<evidence type="ECO:0000313" key="2">
    <source>
        <dbReference type="EMBL" id="OQP86020.1"/>
    </source>
</evidence>
<feature type="coiled-coil region" evidence="1">
    <location>
        <begin position="69"/>
        <end position="96"/>
    </location>
</feature>
<proteinExistence type="predicted"/>
<accession>A0ABX3PDD9</accession>
<sequence>MTPGVQAAVAQFIRNWHQIVNGHATAEDFADAPELKLPRTEDVEYFKAQMDTALADHLRQLEEQRLAKIAEHDAEIAARNREIEALQARAQAQEAQVITRGDARAKLMQLAKVVAPSVDFGKLSDADIRRAAVRSRMGDAEVQGRSDAYIDARFDILAEDAKKNASADPFASAVRDGVKTVNAASPAGAYEAYCKHLTAAYTKH</sequence>
<evidence type="ECO:0000313" key="3">
    <source>
        <dbReference type="Proteomes" id="UP000192652"/>
    </source>
</evidence>
<keyword evidence="1" id="KW-0175">Coiled coil</keyword>